<dbReference type="Proteomes" id="UP000053989">
    <property type="component" value="Unassembled WGS sequence"/>
</dbReference>
<sequence length="82" mass="9533">MDSDVSLIPMFALGCPYSHSHLDRYPYTPLPLNRFVVARSFCWRYKFVILYIHRFFSPNVRFLLSSAFSGSPPLVNGFRISI</sequence>
<accession>A0A0C3ED25</accession>
<protein>
    <submittedName>
        <fullName evidence="1">Uncharacterized protein</fullName>
    </submittedName>
</protein>
<name>A0A0C3ED25_9AGAM</name>
<gene>
    <name evidence="1" type="ORF">SCLCIDRAFT_358925</name>
</gene>
<dbReference type="InParanoid" id="A0A0C3ED25"/>
<reference evidence="1 2" key="1">
    <citation type="submission" date="2014-04" db="EMBL/GenBank/DDBJ databases">
        <authorList>
            <consortium name="DOE Joint Genome Institute"/>
            <person name="Kuo A."/>
            <person name="Kohler A."/>
            <person name="Nagy L.G."/>
            <person name="Floudas D."/>
            <person name="Copeland A."/>
            <person name="Barry K.W."/>
            <person name="Cichocki N."/>
            <person name="Veneault-Fourrey C."/>
            <person name="LaButti K."/>
            <person name="Lindquist E.A."/>
            <person name="Lipzen A."/>
            <person name="Lundell T."/>
            <person name="Morin E."/>
            <person name="Murat C."/>
            <person name="Sun H."/>
            <person name="Tunlid A."/>
            <person name="Henrissat B."/>
            <person name="Grigoriev I.V."/>
            <person name="Hibbett D.S."/>
            <person name="Martin F."/>
            <person name="Nordberg H.P."/>
            <person name="Cantor M.N."/>
            <person name="Hua S.X."/>
        </authorList>
    </citation>
    <scope>NUCLEOTIDE SEQUENCE [LARGE SCALE GENOMIC DNA]</scope>
    <source>
        <strain evidence="1 2">Foug A</strain>
    </source>
</reference>
<reference evidence="2" key="2">
    <citation type="submission" date="2015-01" db="EMBL/GenBank/DDBJ databases">
        <title>Evolutionary Origins and Diversification of the Mycorrhizal Mutualists.</title>
        <authorList>
            <consortium name="DOE Joint Genome Institute"/>
            <consortium name="Mycorrhizal Genomics Consortium"/>
            <person name="Kohler A."/>
            <person name="Kuo A."/>
            <person name="Nagy L.G."/>
            <person name="Floudas D."/>
            <person name="Copeland A."/>
            <person name="Barry K.W."/>
            <person name="Cichocki N."/>
            <person name="Veneault-Fourrey C."/>
            <person name="LaButti K."/>
            <person name="Lindquist E.A."/>
            <person name="Lipzen A."/>
            <person name="Lundell T."/>
            <person name="Morin E."/>
            <person name="Murat C."/>
            <person name="Riley R."/>
            <person name="Ohm R."/>
            <person name="Sun H."/>
            <person name="Tunlid A."/>
            <person name="Henrissat B."/>
            <person name="Grigoriev I.V."/>
            <person name="Hibbett D.S."/>
            <person name="Martin F."/>
        </authorList>
    </citation>
    <scope>NUCLEOTIDE SEQUENCE [LARGE SCALE GENOMIC DNA]</scope>
    <source>
        <strain evidence="2">Foug A</strain>
    </source>
</reference>
<evidence type="ECO:0000313" key="2">
    <source>
        <dbReference type="Proteomes" id="UP000053989"/>
    </source>
</evidence>
<dbReference type="AlphaFoldDB" id="A0A0C3ED25"/>
<proteinExistence type="predicted"/>
<evidence type="ECO:0000313" key="1">
    <source>
        <dbReference type="EMBL" id="KIM66219.1"/>
    </source>
</evidence>
<dbReference type="EMBL" id="KN822018">
    <property type="protein sequence ID" value="KIM66219.1"/>
    <property type="molecule type" value="Genomic_DNA"/>
</dbReference>
<organism evidence="1 2">
    <name type="scientific">Scleroderma citrinum Foug A</name>
    <dbReference type="NCBI Taxonomy" id="1036808"/>
    <lineage>
        <taxon>Eukaryota</taxon>
        <taxon>Fungi</taxon>
        <taxon>Dikarya</taxon>
        <taxon>Basidiomycota</taxon>
        <taxon>Agaricomycotina</taxon>
        <taxon>Agaricomycetes</taxon>
        <taxon>Agaricomycetidae</taxon>
        <taxon>Boletales</taxon>
        <taxon>Sclerodermatineae</taxon>
        <taxon>Sclerodermataceae</taxon>
        <taxon>Scleroderma</taxon>
    </lineage>
</organism>
<dbReference type="HOGENOM" id="CLU_2559632_0_0_1"/>
<keyword evidence="2" id="KW-1185">Reference proteome</keyword>